<protein>
    <recommendedName>
        <fullName evidence="3">MATH domain-containing protein</fullName>
    </recommendedName>
</protein>
<dbReference type="SMART" id="SM00061">
    <property type="entry name" value="MATH"/>
    <property type="match status" value="1"/>
</dbReference>
<reference evidence="5" key="1">
    <citation type="journal article" date="2015" name="Nat. Plants">
        <title>Genome expansion of Arabis alpina linked with retrotransposition and reduced symmetric DNA methylation.</title>
        <authorList>
            <person name="Willing E.M."/>
            <person name="Rawat V."/>
            <person name="Mandakova T."/>
            <person name="Maumus F."/>
            <person name="James G.V."/>
            <person name="Nordstroem K.J."/>
            <person name="Becker C."/>
            <person name="Warthmann N."/>
            <person name="Chica C."/>
            <person name="Szarzynska B."/>
            <person name="Zytnicki M."/>
            <person name="Albani M.C."/>
            <person name="Kiefer C."/>
            <person name="Bergonzi S."/>
            <person name="Castaings L."/>
            <person name="Mateos J.L."/>
            <person name="Berns M.C."/>
            <person name="Bujdoso N."/>
            <person name="Piofczyk T."/>
            <person name="de Lorenzo L."/>
            <person name="Barrero-Sicilia C."/>
            <person name="Mateos I."/>
            <person name="Piednoel M."/>
            <person name="Hagmann J."/>
            <person name="Chen-Min-Tao R."/>
            <person name="Iglesias-Fernandez R."/>
            <person name="Schuster S.C."/>
            <person name="Alonso-Blanco C."/>
            <person name="Roudier F."/>
            <person name="Carbonero P."/>
            <person name="Paz-Ares J."/>
            <person name="Davis S.J."/>
            <person name="Pecinka A."/>
            <person name="Quesneville H."/>
            <person name="Colot V."/>
            <person name="Lysak M.A."/>
            <person name="Weigel D."/>
            <person name="Coupland G."/>
            <person name="Schneeberger K."/>
        </authorList>
    </citation>
    <scope>NUCLEOTIDE SEQUENCE [LARGE SCALE GENOMIC DNA]</scope>
    <source>
        <strain evidence="5">cv. Pajares</strain>
    </source>
</reference>
<dbReference type="OMA" id="CPLNEIH"/>
<keyword evidence="1 2" id="KW-0175">Coiled coil</keyword>
<organism evidence="4 5">
    <name type="scientific">Arabis alpina</name>
    <name type="common">Alpine rock-cress</name>
    <dbReference type="NCBI Taxonomy" id="50452"/>
    <lineage>
        <taxon>Eukaryota</taxon>
        <taxon>Viridiplantae</taxon>
        <taxon>Streptophyta</taxon>
        <taxon>Embryophyta</taxon>
        <taxon>Tracheophyta</taxon>
        <taxon>Spermatophyta</taxon>
        <taxon>Magnoliopsida</taxon>
        <taxon>eudicotyledons</taxon>
        <taxon>Gunneridae</taxon>
        <taxon>Pentapetalae</taxon>
        <taxon>rosids</taxon>
        <taxon>malvids</taxon>
        <taxon>Brassicales</taxon>
        <taxon>Brassicaceae</taxon>
        <taxon>Arabideae</taxon>
        <taxon>Arabis</taxon>
    </lineage>
</organism>
<dbReference type="AlphaFoldDB" id="A0A087GYV3"/>
<dbReference type="PANTHER" id="PTHR46236:SF7">
    <property type="entry name" value="PROTEIN RESTRICTED TEV MOVEMENT 3"/>
    <property type="match status" value="1"/>
</dbReference>
<gene>
    <name evidence="4" type="ordered locus">AALP_Aa5g228800</name>
</gene>
<feature type="coiled-coil region" evidence="2">
    <location>
        <begin position="234"/>
        <end position="285"/>
    </location>
</feature>
<name>A0A087GYV3_ARAAL</name>
<dbReference type="PROSITE" id="PS50144">
    <property type="entry name" value="MATH"/>
    <property type="match status" value="1"/>
</dbReference>
<dbReference type="EMBL" id="CM002873">
    <property type="protein sequence ID" value="KFK35055.1"/>
    <property type="molecule type" value="Genomic_DNA"/>
</dbReference>
<dbReference type="CDD" id="cd00121">
    <property type="entry name" value="MATH"/>
    <property type="match status" value="1"/>
</dbReference>
<dbReference type="Gene3D" id="2.60.210.10">
    <property type="entry name" value="Apoptosis, Tumor Necrosis Factor Receptor Associated Protein 2, Chain A"/>
    <property type="match status" value="1"/>
</dbReference>
<dbReference type="InterPro" id="IPR008974">
    <property type="entry name" value="TRAF-like"/>
</dbReference>
<feature type="domain" description="MATH" evidence="3">
    <location>
        <begin position="6"/>
        <end position="132"/>
    </location>
</feature>
<dbReference type="PANTHER" id="PTHR46236">
    <property type="entry name" value="TRAF-LIKE SUPERFAMILY PROTEIN"/>
    <property type="match status" value="1"/>
</dbReference>
<dbReference type="Gramene" id="KFK35055">
    <property type="protein sequence ID" value="KFK35055"/>
    <property type="gene ID" value="AALP_AA5G228800"/>
</dbReference>
<dbReference type="InterPro" id="IPR050804">
    <property type="entry name" value="MCC"/>
</dbReference>
<keyword evidence="5" id="KW-1185">Reference proteome</keyword>
<dbReference type="SUPFAM" id="SSF49599">
    <property type="entry name" value="TRAF domain-like"/>
    <property type="match status" value="1"/>
</dbReference>
<evidence type="ECO:0000313" key="4">
    <source>
        <dbReference type="EMBL" id="KFK35055.1"/>
    </source>
</evidence>
<proteinExistence type="predicted"/>
<accession>A0A087GYV3</accession>
<sequence>MGKQFNTKVTWVIKNFSSLSQKIYSDDFFVDGCKWHLIVYPKGNNVDGYLSIFLEVANYGSLPIGCRRHTKFHFTIVNQRLEKLSRRVDESQQWFEQKQPNWGHQSFFPLKELHAKDSGFLVNGGLKIVVEIDVHEVIGKLDVSEETSAITEIIDANGFQLLPSQEKSVSLLFERHPEIASEFRPKNPNLRTAYMSFLLCLIKFMCQLPHELCKDDLFDAYAALGFMTDAGFKLDWLEKKLNDVSEKKENEEAGETRLQEMEEELKDLKQKCLDMETLVKEEKGKVLAAKSPLSFDDVV</sequence>
<dbReference type="InterPro" id="IPR002083">
    <property type="entry name" value="MATH/TRAF_dom"/>
</dbReference>
<dbReference type="eggNOG" id="KOG1987">
    <property type="taxonomic scope" value="Eukaryota"/>
</dbReference>
<evidence type="ECO:0000313" key="5">
    <source>
        <dbReference type="Proteomes" id="UP000029120"/>
    </source>
</evidence>
<evidence type="ECO:0000256" key="2">
    <source>
        <dbReference type="SAM" id="Coils"/>
    </source>
</evidence>
<evidence type="ECO:0000256" key="1">
    <source>
        <dbReference type="ARBA" id="ARBA00023054"/>
    </source>
</evidence>
<dbReference type="Proteomes" id="UP000029120">
    <property type="component" value="Chromosome 5"/>
</dbReference>
<evidence type="ECO:0000259" key="3">
    <source>
        <dbReference type="PROSITE" id="PS50144"/>
    </source>
</evidence>
<dbReference type="OrthoDB" id="289038at2759"/>
<dbReference type="Pfam" id="PF22486">
    <property type="entry name" value="MATH_2"/>
    <property type="match status" value="1"/>
</dbReference>